<dbReference type="RefSeq" id="WP_145450881.1">
    <property type="nucleotide sequence ID" value="NZ_CP037421.1"/>
</dbReference>
<dbReference type="AlphaFoldDB" id="A0A517Q9R3"/>
<sequence>MRWHFVGGIFATLFGLFYVAVGLLMLGTMAYYNIRYGPIEYSHGRYEALDQLALTPKNISNVISTLGVGIGMSAAAYCWFKQKKRDGTILFLLSLALSGITAAVIRNM</sequence>
<feature type="transmembrane region" description="Helical" evidence="1">
    <location>
        <begin position="7"/>
        <end position="32"/>
    </location>
</feature>
<dbReference type="Proteomes" id="UP000315647">
    <property type="component" value="Chromosome"/>
</dbReference>
<reference evidence="2 3" key="1">
    <citation type="submission" date="2019-03" db="EMBL/GenBank/DDBJ databases">
        <title>Deep-cultivation of Planctomycetes and their phenomic and genomic characterization uncovers novel biology.</title>
        <authorList>
            <person name="Wiegand S."/>
            <person name="Jogler M."/>
            <person name="Boedeker C."/>
            <person name="Pinto D."/>
            <person name="Vollmers J."/>
            <person name="Rivas-Marin E."/>
            <person name="Kohn T."/>
            <person name="Peeters S.H."/>
            <person name="Heuer A."/>
            <person name="Rast P."/>
            <person name="Oberbeckmann S."/>
            <person name="Bunk B."/>
            <person name="Jeske O."/>
            <person name="Meyerdierks A."/>
            <person name="Storesund J.E."/>
            <person name="Kallscheuer N."/>
            <person name="Luecker S."/>
            <person name="Lage O.M."/>
            <person name="Pohl T."/>
            <person name="Merkel B.J."/>
            <person name="Hornburger P."/>
            <person name="Mueller R.-W."/>
            <person name="Bruemmer F."/>
            <person name="Labrenz M."/>
            <person name="Spormann A.M."/>
            <person name="Op den Camp H."/>
            <person name="Overmann J."/>
            <person name="Amann R."/>
            <person name="Jetten M.S.M."/>
            <person name="Mascher T."/>
            <person name="Medema M.H."/>
            <person name="Devos D.P."/>
            <person name="Kaster A.-K."/>
            <person name="Ovreas L."/>
            <person name="Rohde M."/>
            <person name="Galperin M.Y."/>
            <person name="Jogler C."/>
        </authorList>
    </citation>
    <scope>NUCLEOTIDE SEQUENCE [LARGE SCALE GENOMIC DNA]</scope>
    <source>
        <strain evidence="2 3">Enr10</strain>
    </source>
</reference>
<name>A0A517Q9R3_9PLAN</name>
<evidence type="ECO:0000313" key="2">
    <source>
        <dbReference type="EMBL" id="QDT28363.1"/>
    </source>
</evidence>
<protein>
    <submittedName>
        <fullName evidence="2">Uncharacterized protein</fullName>
    </submittedName>
</protein>
<keyword evidence="1" id="KW-1133">Transmembrane helix</keyword>
<accession>A0A517Q9R3</accession>
<feature type="transmembrane region" description="Helical" evidence="1">
    <location>
        <begin position="87"/>
        <end position="105"/>
    </location>
</feature>
<dbReference type="EMBL" id="CP037421">
    <property type="protein sequence ID" value="QDT28363.1"/>
    <property type="molecule type" value="Genomic_DNA"/>
</dbReference>
<gene>
    <name evidence="2" type="ORF">Enr10x_37050</name>
</gene>
<keyword evidence="3" id="KW-1185">Reference proteome</keyword>
<keyword evidence="1" id="KW-0812">Transmembrane</keyword>
<feature type="transmembrane region" description="Helical" evidence="1">
    <location>
        <begin position="59"/>
        <end position="80"/>
    </location>
</feature>
<keyword evidence="1" id="KW-0472">Membrane</keyword>
<evidence type="ECO:0000313" key="3">
    <source>
        <dbReference type="Proteomes" id="UP000315647"/>
    </source>
</evidence>
<organism evidence="2 3">
    <name type="scientific">Gimesia panareensis</name>
    <dbReference type="NCBI Taxonomy" id="2527978"/>
    <lineage>
        <taxon>Bacteria</taxon>
        <taxon>Pseudomonadati</taxon>
        <taxon>Planctomycetota</taxon>
        <taxon>Planctomycetia</taxon>
        <taxon>Planctomycetales</taxon>
        <taxon>Planctomycetaceae</taxon>
        <taxon>Gimesia</taxon>
    </lineage>
</organism>
<proteinExistence type="predicted"/>
<evidence type="ECO:0000256" key="1">
    <source>
        <dbReference type="SAM" id="Phobius"/>
    </source>
</evidence>